<dbReference type="InterPro" id="IPR010065">
    <property type="entry name" value="AA_ABC_transptr_permease_3TM"/>
</dbReference>
<dbReference type="InterPro" id="IPR043429">
    <property type="entry name" value="ArtM/GltK/GlnP/TcyL/YhdX-like"/>
</dbReference>
<keyword evidence="8 10" id="KW-1133">Transmembrane helix</keyword>
<organism evidence="12 13">
    <name type="scientific">Desulfofustis glycolicus DSM 9705</name>
    <dbReference type="NCBI Taxonomy" id="1121409"/>
    <lineage>
        <taxon>Bacteria</taxon>
        <taxon>Pseudomonadati</taxon>
        <taxon>Thermodesulfobacteriota</taxon>
        <taxon>Desulfobulbia</taxon>
        <taxon>Desulfobulbales</taxon>
        <taxon>Desulfocapsaceae</taxon>
        <taxon>Desulfofustis</taxon>
    </lineage>
</organism>
<accession>A0A1M5WDG4</accession>
<evidence type="ECO:0000313" key="13">
    <source>
        <dbReference type="Proteomes" id="UP000184139"/>
    </source>
</evidence>
<dbReference type="PANTHER" id="PTHR30614">
    <property type="entry name" value="MEMBRANE COMPONENT OF AMINO ACID ABC TRANSPORTER"/>
    <property type="match status" value="1"/>
</dbReference>
<keyword evidence="7" id="KW-0029">Amino-acid transport</keyword>
<keyword evidence="4 10" id="KW-0813">Transport</keyword>
<comment type="subcellular location">
    <subcellularLocation>
        <location evidence="2">Cell inner membrane</location>
        <topology evidence="2">Multi-pass membrane protein</topology>
    </subcellularLocation>
    <subcellularLocation>
        <location evidence="10">Cell membrane</location>
        <topology evidence="10">Multi-pass membrane protein</topology>
    </subcellularLocation>
</comment>
<dbReference type="NCBIfam" id="TIGR01726">
    <property type="entry name" value="HEQRo_perm_3TM"/>
    <property type="match status" value="1"/>
</dbReference>
<evidence type="ECO:0000256" key="7">
    <source>
        <dbReference type="ARBA" id="ARBA00022970"/>
    </source>
</evidence>
<evidence type="ECO:0000256" key="6">
    <source>
        <dbReference type="ARBA" id="ARBA00022692"/>
    </source>
</evidence>
<dbReference type="CDD" id="cd06261">
    <property type="entry name" value="TM_PBP2"/>
    <property type="match status" value="1"/>
</dbReference>
<dbReference type="Gene3D" id="1.10.3720.10">
    <property type="entry name" value="MetI-like"/>
    <property type="match status" value="1"/>
</dbReference>
<dbReference type="RefSeq" id="WP_073376004.1">
    <property type="nucleotide sequence ID" value="NZ_FQXS01000012.1"/>
</dbReference>
<sequence length="294" mass="33026">MNRRSSALSLLDLVLIAGLLGLISFIVYRLAFALNYQWNWSIIPTYLVRYDDSSGRWLPNILLEGLFTTIRLSIWGMLIAGVLGLFIGIARTARGLFPRLCSRTFVELIRNTPPLVLIFIFYFFVSNQILPAIGIEGFVRSLTPAWQERLAILAAPPGLIVPFLSGVVTIGLFQSAYITEIVRAGIEAIDTGQWDAARALGFTRWQQRFFVILPQALRLMLPPLANEFINTIKYSSIVSIISIQELTFQGLQVMASTQASIEVWLTITAIYLVLCLTLSLGVHHLEGRFNVHRR</sequence>
<gene>
    <name evidence="12" type="ORF">SAMN02745124_02228</name>
</gene>
<protein>
    <submittedName>
        <fullName evidence="12">Amino acid ABC transporter membrane protein 2, PAAT family</fullName>
    </submittedName>
</protein>
<evidence type="ECO:0000259" key="11">
    <source>
        <dbReference type="PROSITE" id="PS50928"/>
    </source>
</evidence>
<dbReference type="GO" id="GO:0043190">
    <property type="term" value="C:ATP-binding cassette (ABC) transporter complex"/>
    <property type="evidence" value="ECO:0007669"/>
    <property type="project" value="InterPro"/>
</dbReference>
<dbReference type="AlphaFoldDB" id="A0A1M5WDG4"/>
<feature type="transmembrane region" description="Helical" evidence="10">
    <location>
        <begin position="72"/>
        <end position="90"/>
    </location>
</feature>
<name>A0A1M5WDG4_9BACT</name>
<evidence type="ECO:0000313" key="12">
    <source>
        <dbReference type="EMBL" id="SHH85448.1"/>
    </source>
</evidence>
<evidence type="ECO:0000256" key="4">
    <source>
        <dbReference type="ARBA" id="ARBA00022448"/>
    </source>
</evidence>
<keyword evidence="13" id="KW-1185">Reference proteome</keyword>
<reference evidence="12 13" key="1">
    <citation type="submission" date="2016-11" db="EMBL/GenBank/DDBJ databases">
        <authorList>
            <person name="Jaros S."/>
            <person name="Januszkiewicz K."/>
            <person name="Wedrychowicz H."/>
        </authorList>
    </citation>
    <scope>NUCLEOTIDE SEQUENCE [LARGE SCALE GENOMIC DNA]</scope>
    <source>
        <strain evidence="12 13">DSM 9705</strain>
    </source>
</reference>
<dbReference type="SUPFAM" id="SSF161098">
    <property type="entry name" value="MetI-like"/>
    <property type="match status" value="1"/>
</dbReference>
<feature type="transmembrane region" description="Helical" evidence="10">
    <location>
        <begin position="7"/>
        <end position="31"/>
    </location>
</feature>
<evidence type="ECO:0000256" key="3">
    <source>
        <dbReference type="ARBA" id="ARBA00010072"/>
    </source>
</evidence>
<feature type="domain" description="ABC transmembrane type-1" evidence="11">
    <location>
        <begin position="66"/>
        <end position="282"/>
    </location>
</feature>
<evidence type="ECO:0000256" key="5">
    <source>
        <dbReference type="ARBA" id="ARBA00022475"/>
    </source>
</evidence>
<dbReference type="Pfam" id="PF00528">
    <property type="entry name" value="BPD_transp_1"/>
    <property type="match status" value="1"/>
</dbReference>
<feature type="transmembrane region" description="Helical" evidence="10">
    <location>
        <begin position="263"/>
        <end position="285"/>
    </location>
</feature>
<feature type="transmembrane region" description="Helical" evidence="10">
    <location>
        <begin position="150"/>
        <end position="173"/>
    </location>
</feature>
<keyword evidence="9 10" id="KW-0472">Membrane</keyword>
<dbReference type="OrthoDB" id="5365894at2"/>
<dbReference type="PANTHER" id="PTHR30614:SF20">
    <property type="entry name" value="GLUTAMINE TRANSPORT SYSTEM PERMEASE PROTEIN GLNP"/>
    <property type="match status" value="1"/>
</dbReference>
<dbReference type="EMBL" id="FQXS01000012">
    <property type="protein sequence ID" value="SHH85448.1"/>
    <property type="molecule type" value="Genomic_DNA"/>
</dbReference>
<dbReference type="PROSITE" id="PS50928">
    <property type="entry name" value="ABC_TM1"/>
    <property type="match status" value="1"/>
</dbReference>
<evidence type="ECO:0000256" key="1">
    <source>
        <dbReference type="ARBA" id="ARBA00003159"/>
    </source>
</evidence>
<dbReference type="GO" id="GO:0022857">
    <property type="term" value="F:transmembrane transporter activity"/>
    <property type="evidence" value="ECO:0007669"/>
    <property type="project" value="InterPro"/>
</dbReference>
<evidence type="ECO:0000256" key="9">
    <source>
        <dbReference type="ARBA" id="ARBA00023136"/>
    </source>
</evidence>
<comment type="similarity">
    <text evidence="3">Belongs to the binding-protein-dependent transport system permease family. HisMQ subfamily.</text>
</comment>
<dbReference type="InterPro" id="IPR000515">
    <property type="entry name" value="MetI-like"/>
</dbReference>
<comment type="function">
    <text evidence="1">Part of the binding-protein-dependent transport system for glutamine; probably responsible for the translocation of the substrate across the membrane.</text>
</comment>
<dbReference type="Proteomes" id="UP000184139">
    <property type="component" value="Unassembled WGS sequence"/>
</dbReference>
<dbReference type="STRING" id="1121409.SAMN02745124_02228"/>
<proteinExistence type="inferred from homology"/>
<feature type="transmembrane region" description="Helical" evidence="10">
    <location>
        <begin position="111"/>
        <end position="130"/>
    </location>
</feature>
<keyword evidence="6 10" id="KW-0812">Transmembrane</keyword>
<evidence type="ECO:0000256" key="8">
    <source>
        <dbReference type="ARBA" id="ARBA00022989"/>
    </source>
</evidence>
<evidence type="ECO:0000256" key="10">
    <source>
        <dbReference type="RuleBase" id="RU363032"/>
    </source>
</evidence>
<evidence type="ECO:0000256" key="2">
    <source>
        <dbReference type="ARBA" id="ARBA00004429"/>
    </source>
</evidence>
<dbReference type="InterPro" id="IPR035906">
    <property type="entry name" value="MetI-like_sf"/>
</dbReference>
<keyword evidence="5" id="KW-1003">Cell membrane</keyword>
<dbReference type="GO" id="GO:0006865">
    <property type="term" value="P:amino acid transport"/>
    <property type="evidence" value="ECO:0007669"/>
    <property type="project" value="UniProtKB-KW"/>
</dbReference>